<organism evidence="1 2">
    <name type="scientific">Marinobacterium mangrovicola</name>
    <dbReference type="NCBI Taxonomy" id="1476959"/>
    <lineage>
        <taxon>Bacteria</taxon>
        <taxon>Pseudomonadati</taxon>
        <taxon>Pseudomonadota</taxon>
        <taxon>Gammaproteobacteria</taxon>
        <taxon>Oceanospirillales</taxon>
        <taxon>Oceanospirillaceae</taxon>
        <taxon>Marinobacterium</taxon>
    </lineage>
</organism>
<proteinExistence type="predicted"/>
<gene>
    <name evidence="1" type="ORF">CLV83_2818</name>
</gene>
<dbReference type="EMBL" id="SMFU01000009">
    <property type="protein sequence ID" value="TCK05877.1"/>
    <property type="molecule type" value="Genomic_DNA"/>
</dbReference>
<sequence>MVREFRHSPYLAARKTLGWLAMYLVKDLVGGRIVYFWQDKNGSPRSDFFNTFFNAEEWWKTHVFSLYAGVERRTSIIDRRTNYDKRRRLNHNHRFASSAPNGRRITDLPVKVSRDLAADKLQGH</sequence>
<protein>
    <submittedName>
        <fullName evidence="1">Uncharacterized protein</fullName>
    </submittedName>
</protein>
<evidence type="ECO:0000313" key="1">
    <source>
        <dbReference type="EMBL" id="TCK05877.1"/>
    </source>
</evidence>
<comment type="caution">
    <text evidence="1">The sequence shown here is derived from an EMBL/GenBank/DDBJ whole genome shotgun (WGS) entry which is preliminary data.</text>
</comment>
<accession>A0A4R1GC97</accession>
<keyword evidence="2" id="KW-1185">Reference proteome</keyword>
<name>A0A4R1GC97_9GAMM</name>
<dbReference type="AlphaFoldDB" id="A0A4R1GC97"/>
<reference evidence="1 2" key="1">
    <citation type="submission" date="2019-03" db="EMBL/GenBank/DDBJ databases">
        <title>Genomic Encyclopedia of Archaeal and Bacterial Type Strains, Phase II (KMG-II): from individual species to whole genera.</title>
        <authorList>
            <person name="Goeker M."/>
        </authorList>
    </citation>
    <scope>NUCLEOTIDE SEQUENCE [LARGE SCALE GENOMIC DNA]</scope>
    <source>
        <strain evidence="1 2">DSM 27697</strain>
    </source>
</reference>
<evidence type="ECO:0000313" key="2">
    <source>
        <dbReference type="Proteomes" id="UP000294546"/>
    </source>
</evidence>
<dbReference type="Proteomes" id="UP000294546">
    <property type="component" value="Unassembled WGS sequence"/>
</dbReference>